<accession>X1FES7</accession>
<name>X1FES7_9ZZZZ</name>
<gene>
    <name evidence="1" type="ORF">S03H2_05714</name>
</gene>
<organism evidence="1">
    <name type="scientific">marine sediment metagenome</name>
    <dbReference type="NCBI Taxonomy" id="412755"/>
    <lineage>
        <taxon>unclassified sequences</taxon>
        <taxon>metagenomes</taxon>
        <taxon>ecological metagenomes</taxon>
    </lineage>
</organism>
<comment type="caution">
    <text evidence="1">The sequence shown here is derived from an EMBL/GenBank/DDBJ whole genome shotgun (WGS) entry which is preliminary data.</text>
</comment>
<dbReference type="EMBL" id="BARU01002416">
    <property type="protein sequence ID" value="GAH27929.1"/>
    <property type="molecule type" value="Genomic_DNA"/>
</dbReference>
<reference evidence="1" key="1">
    <citation type="journal article" date="2014" name="Front. Microbiol.">
        <title>High frequency of phylogenetically diverse reductive dehalogenase-homologous genes in deep subseafloor sedimentary metagenomes.</title>
        <authorList>
            <person name="Kawai M."/>
            <person name="Futagami T."/>
            <person name="Toyoda A."/>
            <person name="Takaki Y."/>
            <person name="Nishi S."/>
            <person name="Hori S."/>
            <person name="Arai W."/>
            <person name="Tsubouchi T."/>
            <person name="Morono Y."/>
            <person name="Uchiyama I."/>
            <person name="Ito T."/>
            <person name="Fujiyama A."/>
            <person name="Inagaki F."/>
            <person name="Takami H."/>
        </authorList>
    </citation>
    <scope>NUCLEOTIDE SEQUENCE</scope>
    <source>
        <strain evidence="1">Expedition CK06-06</strain>
    </source>
</reference>
<sequence length="36" mass="4144">FEFWVENSSDCGKCIAACPFSKVDKELSANEFWLNK</sequence>
<proteinExistence type="predicted"/>
<feature type="non-terminal residue" evidence="1">
    <location>
        <position position="1"/>
    </location>
</feature>
<evidence type="ECO:0000313" key="1">
    <source>
        <dbReference type="EMBL" id="GAH27929.1"/>
    </source>
</evidence>
<protein>
    <submittedName>
        <fullName evidence="1">Putative reductive dehalogenase (RdhA)</fullName>
    </submittedName>
</protein>
<dbReference type="AlphaFoldDB" id="X1FES7"/>